<dbReference type="EMBL" id="SELH01000013">
    <property type="protein sequence ID" value="TWP29806.1"/>
    <property type="molecule type" value="Genomic_DNA"/>
</dbReference>
<dbReference type="InterPro" id="IPR013785">
    <property type="entry name" value="Aldolase_TIM"/>
</dbReference>
<dbReference type="PANTHER" id="PTHR43775:SF51">
    <property type="entry name" value="INACTIVE PHENOLPHTHIOCEROL SYNTHESIS POLYKETIDE SYNTHASE TYPE I PKS1-RELATED"/>
    <property type="match status" value="1"/>
</dbReference>
<dbReference type="InterPro" id="IPR036736">
    <property type="entry name" value="ACP-like_sf"/>
</dbReference>
<feature type="domain" description="Ketosynthase family 3 (KS3)" evidence="5">
    <location>
        <begin position="647"/>
        <end position="1086"/>
    </location>
</feature>
<evidence type="ECO:0000259" key="5">
    <source>
        <dbReference type="PROSITE" id="PS52004"/>
    </source>
</evidence>
<dbReference type="Pfam" id="PF08659">
    <property type="entry name" value="KR"/>
    <property type="match status" value="1"/>
</dbReference>
<accession>A0A563DHQ7</accession>
<dbReference type="InterPro" id="IPR009081">
    <property type="entry name" value="PP-bd_ACP"/>
</dbReference>
<name>A0A563DHQ7_9FLAO</name>
<gene>
    <name evidence="6" type="ORF">ETU09_02175</name>
</gene>
<dbReference type="Proteomes" id="UP000319499">
    <property type="component" value="Unassembled WGS sequence"/>
</dbReference>
<dbReference type="Gene3D" id="3.30.70.250">
    <property type="entry name" value="Malonyl-CoA ACP transacylase, ACP-binding"/>
    <property type="match status" value="1"/>
</dbReference>
<evidence type="ECO:0000259" key="4">
    <source>
        <dbReference type="PROSITE" id="PS50075"/>
    </source>
</evidence>
<dbReference type="PROSITE" id="PS52004">
    <property type="entry name" value="KS3_2"/>
    <property type="match status" value="1"/>
</dbReference>
<keyword evidence="7" id="KW-1185">Reference proteome</keyword>
<dbReference type="Pfam" id="PF00550">
    <property type="entry name" value="PP-binding"/>
    <property type="match status" value="2"/>
</dbReference>
<dbReference type="GO" id="GO:0006633">
    <property type="term" value="P:fatty acid biosynthetic process"/>
    <property type="evidence" value="ECO:0007669"/>
    <property type="project" value="InterPro"/>
</dbReference>
<dbReference type="SUPFAM" id="SSF47336">
    <property type="entry name" value="ACP-like"/>
    <property type="match status" value="2"/>
</dbReference>
<dbReference type="Pfam" id="PF00698">
    <property type="entry name" value="Acyl_transf_1"/>
    <property type="match status" value="1"/>
</dbReference>
<sequence length="2380" mass="264338">MMKNKEVLIVSPFEIPNVRLALQTLKSGAFPILHLGRNKKIAINKLKELSEKTSEKFGISGCSYILSEIEIPTNVSKVITPYISNIKLDYTIDILYQVFSFEEAELAIKNGVKSIIIKGNEGSGKVSYESSFILFQNILKKYPNPDFNIYVQGGFGVHTSAAALALGAHGVIFDSQVALFPESNTPENLKNILSKLSGSETIVVENYRFLSRKNSPKLPESPTFKDVEPFIGGLDIESNLIPLGQDIALAVDYLEKYKKLDNFVFAVKEATYGHLLQAQKLNSIGKNSPLAKELKIKYPIAQGPMARVSDIPEFAEKVANEGAIPFIAMSLMIGKAAKNAVKNTYDLLKDKPWGVGILGFAPSQIREEQMKYILENKPPVVIIAGGRPSLAKPYEKEGIKAFLHVPSVSLLDLFLKEGAKNFIFEGRESGGHVGPLASLVLWEKQIFRLLKEEQPSLINIFFAGGIHDSFSSAFVSIMSASLAAKGVKIGILMGSSYLFTKEAVDTGAISKVYQQESINLDKTILLEAAAGQETRALPTPFTEEFLNEKKRLIAQGLDSKEVWLKLEEMNLGRQRISAKGIERKGDKLVELNHKEQLQKGVFMIGAIASLRNKAVSIKDLHKEVAIDNNTLISNLSEISKPANKQKNTKLAIVGMAGIFPKAKDLDEYWKNILLGEDCITEVPDDRWNKDLFYNPNTRDTDYISSKWGGFIPTIDFDPLEFGIPPQSLASIEPVQLLSLLVAKRAFEDAGYDMKNFDGENTSVIIGAEGATDLASSYGFRGYAKQVFGELPEELKKALPKLNEDSFPGVLSNVVAGRITNRLNLGGCNYTVDAACASSLAAMDIACQELQSNRSDIVLVGGADLHNGLNDFLMFSATHALSRKGKCASFDADSDGIALGEGIAMLVLKRLEDAEQDGDRIYAVIRGTGGSSDGKSLGMTAPNKKGQMKALQRAYKNAGVLPSEVGLIEAHGTGTVVGDRTELNALTDMFLESGAQVGQTHLGSVKTQIGHTKCSAGIAGVIKAALSTYYGIKPPTINLKKPNTYYNQELSPFVFNTQAGLWNDDNRISGISAFGFGGTNFHVVIENYQSDIKKASALNSWPSELFIFRGDHKEEALLLAKKIKTLLNTNKSLKIKDIAYSLATYNQKEIQFSIIAQNIEELDLKIDNVLLNKEDQNIYLRKEIDGKVAFLFSGQGSQRVNMARDLFVAFPSMRKLLNQNREYEKILFPHTVFDNGSKIQQNKIITDTRNAQPTLGIVDLAIAEFLNSLGITPDVVAGHSYGELPALCFAGVFDSEKLVYLSKERAESILKAIKEDKGKMIVTSANEEELSSLLKDENEIWAVNYNSQKQIILAGSTSAVAKFIEKAKENKISCKELTVDCAFHSPLLKDAEKFYSKILRDIKFKEPKIPVWSNTTAEEYPSQETKIKERLSEHLIKPVLFTQEVNNLYNNNVKIFIETGPGRVLTNLVQTILGKEDIVTIQTEEKGKEGISFLLQGIAQYISTGRNINLEKLFEDREVAKLKIDEPEFYKNKPTNWLINGHYAVPSIGELPANGALPIVQPLNLLGKLSSQNYNSENLTESDHIMLEYLGNMKSMIQNQRDVMLGYLGQDIHAGIRVESKDNFQKNTIQYNSGNGSSDIIESPQNNAQDLAPAKSSPSISLEIIQNTLLETVSEKTGYPVDMLGLDLDLEADLSIDSIKRMEIIGALKEKLNITADFEESEDAIEKMASIKTLSGVIGWVEELVKEEQNSKHIIDSSNSNHGITQSNQGKESISLEIIKSTLLDTVSEKTGYPVDMLGLDLDLEADLSIDSIKRMEIIGALKEKLNITADFEESEDAIEKMASIKTLNGVIGWVEELVNEDLKKETKAITTQANSSISTISFDAETIAELESDLNENNIENEPILRTFFELKNYPIDSKEQLEIANKYFALTDQGDNLSKNVKKLLEEKGAFVDFITGNENDLSKYDGLLILKTNISSIDYTIEDVFHMIKKLNMDKVQWIYLFEDIMADFEKKPNISDFKILPGYSGFIKSLAREYSKINCRIISSLTNFDEYLPTLIYQELEVSDISAEVFYKNKDRYRLNLIPEKIETQKKSKLELDSESVVLVLGGAQGITAELTEQLSTEYPCNYILVGRSKKPTEEDHKYISLNDKNEIRKFLISNEGMKIPAEIEKKAQMIDKTNQIIKTISQIESSGSKVNYISIDVTNDNEFKKLIKNLYKQYGKIDGIIHAAGILEDKLFSQKTYESFEKVYSTKIKPLHILLDELKDNLKFMVFFSSIASVYGNRGQIDYAAANSIFDRISLLSKNENNIRILTINWGPWKGTGMVSSALEAEFKKRGVGMIPLKQGGKEFVNELKYGTHNQVLVMGGSEDDVKQFFGI</sequence>
<dbReference type="InterPro" id="IPR014030">
    <property type="entry name" value="Ketoacyl_synth_N"/>
</dbReference>
<dbReference type="PROSITE" id="PS50075">
    <property type="entry name" value="CARRIER"/>
    <property type="match status" value="2"/>
</dbReference>
<evidence type="ECO:0000313" key="7">
    <source>
        <dbReference type="Proteomes" id="UP000319499"/>
    </source>
</evidence>
<dbReference type="InterPro" id="IPR018201">
    <property type="entry name" value="Ketoacyl_synth_AS"/>
</dbReference>
<dbReference type="SMART" id="SM00825">
    <property type="entry name" value="PKS_KS"/>
    <property type="match status" value="1"/>
</dbReference>
<dbReference type="InterPro" id="IPR001227">
    <property type="entry name" value="Ac_transferase_dom_sf"/>
</dbReference>
<dbReference type="CDD" id="cd08953">
    <property type="entry name" value="KR_2_SDR_x"/>
    <property type="match status" value="1"/>
</dbReference>
<keyword evidence="1" id="KW-0596">Phosphopantetheine</keyword>
<dbReference type="InterPro" id="IPR020841">
    <property type="entry name" value="PKS_Beta-ketoAc_synthase_dom"/>
</dbReference>
<dbReference type="InterPro" id="IPR014043">
    <property type="entry name" value="Acyl_transferase_dom"/>
</dbReference>
<dbReference type="GO" id="GO:0004315">
    <property type="term" value="F:3-oxoacyl-[acyl-carrier-protein] synthase activity"/>
    <property type="evidence" value="ECO:0007669"/>
    <property type="project" value="InterPro"/>
</dbReference>
<comment type="caution">
    <text evidence="6">The sequence shown here is derived from an EMBL/GenBank/DDBJ whole genome shotgun (WGS) entry which is preliminary data.</text>
</comment>
<evidence type="ECO:0000256" key="3">
    <source>
        <dbReference type="ARBA" id="ARBA00022679"/>
    </source>
</evidence>
<dbReference type="SUPFAM" id="SSF55048">
    <property type="entry name" value="Probable ACP-binding domain of malonyl-CoA ACP transacylase"/>
    <property type="match status" value="1"/>
</dbReference>
<dbReference type="PANTHER" id="PTHR43775">
    <property type="entry name" value="FATTY ACID SYNTHASE"/>
    <property type="match status" value="1"/>
</dbReference>
<dbReference type="Gene3D" id="3.40.47.10">
    <property type="match status" value="1"/>
</dbReference>
<dbReference type="CDD" id="cd00833">
    <property type="entry name" value="PKS"/>
    <property type="match status" value="1"/>
</dbReference>
<dbReference type="Gene3D" id="3.40.50.720">
    <property type="entry name" value="NAD(P)-binding Rossmann-like Domain"/>
    <property type="match status" value="1"/>
</dbReference>
<dbReference type="Pfam" id="PF02801">
    <property type="entry name" value="Ketoacyl-synt_C"/>
    <property type="match status" value="1"/>
</dbReference>
<dbReference type="InterPro" id="IPR016036">
    <property type="entry name" value="Malonyl_transacylase_ACP-bd"/>
</dbReference>
<feature type="domain" description="Carrier" evidence="4">
    <location>
        <begin position="1773"/>
        <end position="1858"/>
    </location>
</feature>
<feature type="domain" description="Carrier" evidence="4">
    <location>
        <begin position="1659"/>
        <end position="1744"/>
    </location>
</feature>
<dbReference type="OrthoDB" id="9778690at2"/>
<keyword evidence="2" id="KW-0597">Phosphoprotein</keyword>
<evidence type="ECO:0000256" key="1">
    <source>
        <dbReference type="ARBA" id="ARBA00022450"/>
    </source>
</evidence>
<dbReference type="InterPro" id="IPR016035">
    <property type="entry name" value="Acyl_Trfase/lysoPLipase"/>
</dbReference>
<dbReference type="SUPFAM" id="SSF51412">
    <property type="entry name" value="Inosine monophosphate dehydrogenase (IMPDH)"/>
    <property type="match status" value="1"/>
</dbReference>
<dbReference type="InterPro" id="IPR050091">
    <property type="entry name" value="PKS_NRPS_Biosynth_Enz"/>
</dbReference>
<dbReference type="InterPro" id="IPR016039">
    <property type="entry name" value="Thiolase-like"/>
</dbReference>
<dbReference type="SUPFAM" id="SSF51395">
    <property type="entry name" value="FMN-linked oxidoreductases"/>
    <property type="match status" value="1"/>
</dbReference>
<dbReference type="Pfam" id="PF00109">
    <property type="entry name" value="ketoacyl-synt"/>
    <property type="match status" value="1"/>
</dbReference>
<dbReference type="SUPFAM" id="SSF52151">
    <property type="entry name" value="FabD/lysophospholipase-like"/>
    <property type="match status" value="1"/>
</dbReference>
<dbReference type="InterPro" id="IPR014031">
    <property type="entry name" value="Ketoacyl_synth_C"/>
</dbReference>
<organism evidence="6 7">
    <name type="scientific">Apibacter muscae</name>
    <dbReference type="NCBI Taxonomy" id="2509004"/>
    <lineage>
        <taxon>Bacteria</taxon>
        <taxon>Pseudomonadati</taxon>
        <taxon>Bacteroidota</taxon>
        <taxon>Flavobacteriia</taxon>
        <taxon>Flavobacteriales</taxon>
        <taxon>Weeksellaceae</taxon>
        <taxon>Apibacter</taxon>
    </lineage>
</organism>
<dbReference type="SMART" id="SM00827">
    <property type="entry name" value="PKS_AT"/>
    <property type="match status" value="1"/>
</dbReference>
<evidence type="ECO:0000256" key="2">
    <source>
        <dbReference type="ARBA" id="ARBA00022553"/>
    </source>
</evidence>
<dbReference type="Gene3D" id="1.10.1200.10">
    <property type="entry name" value="ACP-like"/>
    <property type="match status" value="2"/>
</dbReference>
<dbReference type="SUPFAM" id="SSF53901">
    <property type="entry name" value="Thiolase-like"/>
    <property type="match status" value="1"/>
</dbReference>
<dbReference type="InterPro" id="IPR036291">
    <property type="entry name" value="NAD(P)-bd_dom_sf"/>
</dbReference>
<dbReference type="Gene3D" id="3.40.366.10">
    <property type="entry name" value="Malonyl-Coenzyme A Acyl Carrier Protein, domain 2"/>
    <property type="match status" value="1"/>
</dbReference>
<dbReference type="GO" id="GO:0004312">
    <property type="term" value="F:fatty acid synthase activity"/>
    <property type="evidence" value="ECO:0007669"/>
    <property type="project" value="TreeGrafter"/>
</dbReference>
<evidence type="ECO:0000313" key="6">
    <source>
        <dbReference type="EMBL" id="TWP29806.1"/>
    </source>
</evidence>
<dbReference type="Gene3D" id="3.20.20.70">
    <property type="entry name" value="Aldolase class I"/>
    <property type="match status" value="2"/>
</dbReference>
<dbReference type="Pfam" id="PF03060">
    <property type="entry name" value="NMO"/>
    <property type="match status" value="1"/>
</dbReference>
<reference evidence="6 7" key="1">
    <citation type="submission" date="2019-02" db="EMBL/GenBank/DDBJ databases">
        <title>Apibacter muscae sp. nov.: a novel member of the house fly microbiota.</title>
        <authorList>
            <person name="Park R."/>
        </authorList>
    </citation>
    <scope>NUCLEOTIDE SEQUENCE [LARGE SCALE GENOMIC DNA]</scope>
    <source>
        <strain evidence="6 7">AL1</strain>
    </source>
</reference>
<dbReference type="InterPro" id="IPR013968">
    <property type="entry name" value="PKS_KR"/>
</dbReference>
<proteinExistence type="predicted"/>
<protein>
    <submittedName>
        <fullName evidence="6">SDR family NAD(P)-dependent oxidoreductase</fullName>
    </submittedName>
</protein>
<dbReference type="SMART" id="SM00822">
    <property type="entry name" value="PKS_KR"/>
    <property type="match status" value="1"/>
</dbReference>
<keyword evidence="3" id="KW-0808">Transferase</keyword>
<dbReference type="InterPro" id="IPR057326">
    <property type="entry name" value="KR_dom"/>
</dbReference>
<dbReference type="SUPFAM" id="SSF51735">
    <property type="entry name" value="NAD(P)-binding Rossmann-fold domains"/>
    <property type="match status" value="1"/>
</dbReference>
<dbReference type="PROSITE" id="PS00606">
    <property type="entry name" value="KS3_1"/>
    <property type="match status" value="1"/>
</dbReference>